<dbReference type="InterPro" id="IPR052544">
    <property type="entry name" value="Bacteriocin_Proc_Enz"/>
</dbReference>
<protein>
    <submittedName>
        <fullName evidence="3">Uncharacterized protein</fullName>
    </submittedName>
</protein>
<proteinExistence type="predicted"/>
<dbReference type="PANTHER" id="PTHR43745">
    <property type="entry name" value="NITROREDUCTASE MJ1384-RELATED"/>
    <property type="match status" value="1"/>
</dbReference>
<feature type="domain" description="Nitroreductase" evidence="1">
    <location>
        <begin position="264"/>
        <end position="451"/>
    </location>
</feature>
<sequence>MSLRPRFRLLPAEAASIDVVDGALQLVTQFLRLELKNAGETLVHTLVSVLRDGEDPRIVEDTLATSSPDDLAKYYEVVQRLCKAMVLQVDIVDGDALYATIVPMAADFMVDATADVPPSEARWSRFVTMRREGGHVLIESPIASARVEVFDPSLLERCTSWMQASRILATDDDDRLLTSLLYQTGILRVGEDDDATLAQWSTTDMLFHFRSRFGRHTRASGGVFRHVGRIDPPGVDRPYDPNERLVSLPVPTTVTSRSLEDIVSTRRSVRTFSQRPMTLEQLGTLLWRTVRETGRMTMDVASPDGTSIPFELRRRPVPSGGAAHEIDVYLTIRNVEGVAPGFWRYDGARHALVHCADVDSRFDIMWYRAMQASGTSVPPPVLMTLGARFTRIMWKYEAMAYAAILKHVGVIYELFYLVATDMNLGICALGNGDTMTFSSLAGVDPFVEGSVGEMLLGIPVEEETP</sequence>
<dbReference type="SUPFAM" id="SSF55469">
    <property type="entry name" value="FMN-dependent nitroreductase-like"/>
    <property type="match status" value="1"/>
</dbReference>
<reference evidence="3 4" key="1">
    <citation type="submission" date="2016-09" db="EMBL/GenBank/DDBJ databases">
        <title>Genome-resolved meta-omics ties microbial dynamics to process performance in biotechnology for thiocyanate degradation.</title>
        <authorList>
            <person name="Kantor R.S."/>
            <person name="Huddy R.J."/>
            <person name="Iyer R."/>
            <person name="Thomas B.C."/>
            <person name="Brown C.T."/>
            <person name="Anantharaman K."/>
            <person name="Tringe S."/>
            <person name="Hettich R.L."/>
            <person name="Harrison S.T."/>
            <person name="Banfield J.F."/>
        </authorList>
    </citation>
    <scope>NUCLEOTIDE SEQUENCE [LARGE SCALE GENOMIC DNA]</scope>
    <source>
        <strain evidence="3">59-99</strain>
    </source>
</reference>
<dbReference type="NCBIfam" id="TIGR03605">
    <property type="entry name" value="antibiot_sagB"/>
    <property type="match status" value="1"/>
</dbReference>
<gene>
    <name evidence="3" type="ORF">BGO89_09420</name>
</gene>
<dbReference type="CDD" id="cd02142">
    <property type="entry name" value="McbC_SagB-like_oxidoreductase"/>
    <property type="match status" value="1"/>
</dbReference>
<dbReference type="Gene3D" id="3.40.109.10">
    <property type="entry name" value="NADH Oxidase"/>
    <property type="match status" value="1"/>
</dbReference>
<accession>A0A1M3KWJ4</accession>
<dbReference type="STRING" id="1895771.BGO89_09420"/>
<organism evidence="3 4">
    <name type="scientific">Candidatus Kapaibacterium thiocyanatum</name>
    <dbReference type="NCBI Taxonomy" id="1895771"/>
    <lineage>
        <taxon>Bacteria</taxon>
        <taxon>Pseudomonadati</taxon>
        <taxon>Candidatus Kapaibacteriota</taxon>
        <taxon>Candidatus Kapaibacteriia</taxon>
        <taxon>Candidatus Kapaibacteriales</taxon>
        <taxon>Candidatus Kapaibacteriaceae</taxon>
        <taxon>Candidatus Kapaibacterium</taxon>
    </lineage>
</organism>
<dbReference type="AlphaFoldDB" id="A0A1M3KWJ4"/>
<evidence type="ECO:0000259" key="1">
    <source>
        <dbReference type="Pfam" id="PF00881"/>
    </source>
</evidence>
<evidence type="ECO:0000313" key="4">
    <source>
        <dbReference type="Proteomes" id="UP000184233"/>
    </source>
</evidence>
<feature type="domain" description="Cyanobactin oxidase ThcOx second" evidence="2">
    <location>
        <begin position="123"/>
        <end position="216"/>
    </location>
</feature>
<evidence type="ECO:0000259" key="2">
    <source>
        <dbReference type="Pfam" id="PF22767"/>
    </source>
</evidence>
<dbReference type="GO" id="GO:0016491">
    <property type="term" value="F:oxidoreductase activity"/>
    <property type="evidence" value="ECO:0007669"/>
    <property type="project" value="InterPro"/>
</dbReference>
<name>A0A1M3KWJ4_9BACT</name>
<comment type="caution">
    <text evidence="3">The sequence shown here is derived from an EMBL/GenBank/DDBJ whole genome shotgun (WGS) entry which is preliminary data.</text>
</comment>
<dbReference type="InterPro" id="IPR020051">
    <property type="entry name" value="SagB-type_dehydrogenase"/>
</dbReference>
<evidence type="ECO:0000313" key="3">
    <source>
        <dbReference type="EMBL" id="OJX56745.1"/>
    </source>
</evidence>
<dbReference type="InterPro" id="IPR000415">
    <property type="entry name" value="Nitroreductase-like"/>
</dbReference>
<dbReference type="InterPro" id="IPR029479">
    <property type="entry name" value="Nitroreductase"/>
</dbReference>
<dbReference type="Proteomes" id="UP000184233">
    <property type="component" value="Unassembled WGS sequence"/>
</dbReference>
<dbReference type="Pfam" id="PF00881">
    <property type="entry name" value="Nitroreductase"/>
    <property type="match status" value="1"/>
</dbReference>
<dbReference type="InterPro" id="IPR054488">
    <property type="entry name" value="ThcOx_dom2"/>
</dbReference>
<dbReference type="EMBL" id="MKVH01000024">
    <property type="protein sequence ID" value="OJX56745.1"/>
    <property type="molecule type" value="Genomic_DNA"/>
</dbReference>
<dbReference type="Pfam" id="PF22767">
    <property type="entry name" value="ThcOx"/>
    <property type="match status" value="1"/>
</dbReference>
<dbReference type="PANTHER" id="PTHR43745:SF2">
    <property type="entry name" value="NITROREDUCTASE MJ1384-RELATED"/>
    <property type="match status" value="1"/>
</dbReference>